<dbReference type="GO" id="GO:0016491">
    <property type="term" value="F:oxidoreductase activity"/>
    <property type="evidence" value="ECO:0007669"/>
    <property type="project" value="UniProtKB-KW"/>
</dbReference>
<evidence type="ECO:0008006" key="15">
    <source>
        <dbReference type="Google" id="ProtNLM"/>
    </source>
</evidence>
<reference evidence="13 14" key="1">
    <citation type="journal article" date="2013" name="Int. J. Syst. Evol. Microbiol.">
        <title>Ilumatobacter nonamiense sp. nov. and Ilumatobacter coccineum sp. nov., isolated from seashore sand.</title>
        <authorList>
            <person name="Matsumoto A."/>
            <person name="Kasai H."/>
            <person name="Matsuo Y."/>
            <person name="Shizuri Y."/>
            <person name="Ichikawa N."/>
            <person name="Fujita N."/>
            <person name="Omura S."/>
            <person name="Takahashi Y."/>
        </authorList>
    </citation>
    <scope>NUCLEOTIDE SEQUENCE [LARGE SCALE GENOMIC DNA]</scope>
    <source>
        <strain evidence="14">NBRC 103263 / KCTC 29153 / YM16-304</strain>
    </source>
</reference>
<sequence length="317" mass="33666">MARQMSVRQYRRLALVTTVGICVLVVAGGVVRLTGSGLGCDDWPNCNDTRFIDVSSGHTAVEQINRLLSGLIGVPTLLLAVGSFFVRGRRGLRWPAIGVLVTVLANGVVGGIAVRGDLHPALVQSHFLLAMLSIAFGIVAFRRAGDRPTSFARTHPPSLLVGALTLAALVTGTVVTGTGPHAGEEDVRRFGFDISNVARIHSVTVLLAIAAALWLAWDLRRRATSHTPRHGQRSDDSMQLLSAWIFVALLQGGVGYTQYFNGVPELLVGAHIALATGLWVLTCLLVIDAASDTVDQADLDDSHARDETCVASPAVEV</sequence>
<feature type="transmembrane region" description="Helical" evidence="12">
    <location>
        <begin position="238"/>
        <end position="260"/>
    </location>
</feature>
<dbReference type="Pfam" id="PF02628">
    <property type="entry name" value="COX15-CtaA"/>
    <property type="match status" value="1"/>
</dbReference>
<evidence type="ECO:0000313" key="14">
    <source>
        <dbReference type="Proteomes" id="UP000011863"/>
    </source>
</evidence>
<evidence type="ECO:0000256" key="1">
    <source>
        <dbReference type="ARBA" id="ARBA00004141"/>
    </source>
</evidence>
<evidence type="ECO:0000256" key="9">
    <source>
        <dbReference type="ARBA" id="ARBA00023136"/>
    </source>
</evidence>
<feature type="transmembrane region" description="Helical" evidence="12">
    <location>
        <begin position="198"/>
        <end position="217"/>
    </location>
</feature>
<keyword evidence="14" id="KW-1185">Reference proteome</keyword>
<dbReference type="PANTHER" id="PTHR35457:SF1">
    <property type="entry name" value="HEME A SYNTHASE"/>
    <property type="match status" value="1"/>
</dbReference>
<gene>
    <name evidence="13" type="ORF">YM304_24730</name>
</gene>
<evidence type="ECO:0000313" key="13">
    <source>
        <dbReference type="EMBL" id="BAN02787.1"/>
    </source>
</evidence>
<keyword evidence="4" id="KW-0479">Metal-binding</keyword>
<keyword evidence="5 12" id="KW-1133">Transmembrane helix</keyword>
<evidence type="ECO:0000256" key="12">
    <source>
        <dbReference type="SAM" id="Phobius"/>
    </source>
</evidence>
<evidence type="ECO:0000256" key="11">
    <source>
        <dbReference type="ARBA" id="ARBA00023444"/>
    </source>
</evidence>
<feature type="transmembrane region" description="Helical" evidence="12">
    <location>
        <begin position="266"/>
        <end position="287"/>
    </location>
</feature>
<dbReference type="InterPro" id="IPR003780">
    <property type="entry name" value="COX15/CtaA_fam"/>
</dbReference>
<evidence type="ECO:0000256" key="8">
    <source>
        <dbReference type="ARBA" id="ARBA00023133"/>
    </source>
</evidence>
<keyword evidence="2" id="KW-1003">Cell membrane</keyword>
<dbReference type="InterPro" id="IPR050450">
    <property type="entry name" value="COX15/CtaA_HemeA_synthase"/>
</dbReference>
<keyword evidence="8" id="KW-0350">Heme biosynthesis</keyword>
<feature type="transmembrane region" description="Helical" evidence="12">
    <location>
        <begin position="12"/>
        <end position="33"/>
    </location>
</feature>
<feature type="transmembrane region" description="Helical" evidence="12">
    <location>
        <begin position="157"/>
        <end position="178"/>
    </location>
</feature>
<evidence type="ECO:0000256" key="3">
    <source>
        <dbReference type="ARBA" id="ARBA00022692"/>
    </source>
</evidence>
<dbReference type="GO" id="GO:0006784">
    <property type="term" value="P:heme A biosynthetic process"/>
    <property type="evidence" value="ECO:0007669"/>
    <property type="project" value="InterPro"/>
</dbReference>
<keyword evidence="6" id="KW-0560">Oxidoreductase</keyword>
<dbReference type="Proteomes" id="UP000011863">
    <property type="component" value="Chromosome"/>
</dbReference>
<feature type="transmembrane region" description="Helical" evidence="12">
    <location>
        <begin position="67"/>
        <end position="87"/>
    </location>
</feature>
<comment type="subcellular location">
    <subcellularLocation>
        <location evidence="1">Membrane</location>
        <topology evidence="1">Multi-pass membrane protein</topology>
    </subcellularLocation>
</comment>
<comment type="pathway">
    <text evidence="11">Porphyrin-containing compound metabolism.</text>
</comment>
<dbReference type="OrthoDB" id="5241540at2"/>
<evidence type="ECO:0000256" key="4">
    <source>
        <dbReference type="ARBA" id="ARBA00022723"/>
    </source>
</evidence>
<proteinExistence type="predicted"/>
<evidence type="ECO:0000256" key="7">
    <source>
        <dbReference type="ARBA" id="ARBA00023004"/>
    </source>
</evidence>
<keyword evidence="10" id="KW-1015">Disulfide bond</keyword>
<dbReference type="GO" id="GO:0046872">
    <property type="term" value="F:metal ion binding"/>
    <property type="evidence" value="ECO:0007669"/>
    <property type="project" value="UniProtKB-KW"/>
</dbReference>
<keyword evidence="9 12" id="KW-0472">Membrane</keyword>
<dbReference type="GO" id="GO:0016020">
    <property type="term" value="C:membrane"/>
    <property type="evidence" value="ECO:0007669"/>
    <property type="project" value="UniProtKB-SubCell"/>
</dbReference>
<dbReference type="KEGG" id="aym:YM304_24730"/>
<evidence type="ECO:0000256" key="6">
    <source>
        <dbReference type="ARBA" id="ARBA00023002"/>
    </source>
</evidence>
<name>A0A6C7E7S7_ILUCY</name>
<feature type="transmembrane region" description="Helical" evidence="12">
    <location>
        <begin position="94"/>
        <end position="114"/>
    </location>
</feature>
<organism evidence="13 14">
    <name type="scientific">Ilumatobacter coccineus (strain NBRC 103263 / KCTC 29153 / YM16-304)</name>
    <dbReference type="NCBI Taxonomy" id="1313172"/>
    <lineage>
        <taxon>Bacteria</taxon>
        <taxon>Bacillati</taxon>
        <taxon>Actinomycetota</taxon>
        <taxon>Acidimicrobiia</taxon>
        <taxon>Acidimicrobiales</taxon>
        <taxon>Ilumatobacteraceae</taxon>
        <taxon>Ilumatobacter</taxon>
    </lineage>
</organism>
<dbReference type="PANTHER" id="PTHR35457">
    <property type="entry name" value="HEME A SYNTHASE"/>
    <property type="match status" value="1"/>
</dbReference>
<accession>A0A6C7E7S7</accession>
<dbReference type="RefSeq" id="WP_015442034.1">
    <property type="nucleotide sequence ID" value="NC_020520.1"/>
</dbReference>
<evidence type="ECO:0000256" key="2">
    <source>
        <dbReference type="ARBA" id="ARBA00022475"/>
    </source>
</evidence>
<protein>
    <recommendedName>
        <fullName evidence="15">Cytochrome oxidase assembly protein</fullName>
    </recommendedName>
</protein>
<evidence type="ECO:0000256" key="5">
    <source>
        <dbReference type="ARBA" id="ARBA00022989"/>
    </source>
</evidence>
<keyword evidence="7" id="KW-0408">Iron</keyword>
<evidence type="ECO:0000256" key="10">
    <source>
        <dbReference type="ARBA" id="ARBA00023157"/>
    </source>
</evidence>
<dbReference type="AlphaFoldDB" id="A0A6C7E7S7"/>
<keyword evidence="3 12" id="KW-0812">Transmembrane</keyword>
<feature type="transmembrane region" description="Helical" evidence="12">
    <location>
        <begin position="126"/>
        <end position="145"/>
    </location>
</feature>
<dbReference type="EMBL" id="AP012057">
    <property type="protein sequence ID" value="BAN02787.1"/>
    <property type="molecule type" value="Genomic_DNA"/>
</dbReference>